<dbReference type="GO" id="GO:0004553">
    <property type="term" value="F:hydrolase activity, hydrolyzing O-glycosyl compounds"/>
    <property type="evidence" value="ECO:0007669"/>
    <property type="project" value="UniProtKB-ARBA"/>
</dbReference>
<dbReference type="GO" id="GO:0005975">
    <property type="term" value="P:carbohydrate metabolic process"/>
    <property type="evidence" value="ECO:0007669"/>
    <property type="project" value="UniProtKB-ARBA"/>
</dbReference>
<reference evidence="4 5" key="1">
    <citation type="submission" date="2017-12" db="EMBL/GenBank/DDBJ databases">
        <title>Genomic Encyclopedia of Type Strains, Phase III (KMG-III): the genomes of soil and plant-associated and newly described type strains.</title>
        <authorList>
            <person name="Whitman W."/>
        </authorList>
    </citation>
    <scope>NUCLEOTIDE SEQUENCE [LARGE SCALE GENOMIC DNA]</scope>
    <source>
        <strain evidence="4 5">LP43</strain>
    </source>
</reference>
<keyword evidence="1" id="KW-0732">Signal</keyword>
<feature type="region of interest" description="Disordered" evidence="2">
    <location>
        <begin position="1100"/>
        <end position="1144"/>
    </location>
</feature>
<dbReference type="InterPro" id="IPR032812">
    <property type="entry name" value="SbsA_Ig"/>
</dbReference>
<evidence type="ECO:0000256" key="1">
    <source>
        <dbReference type="ARBA" id="ARBA00022729"/>
    </source>
</evidence>
<keyword evidence="5" id="KW-1185">Reference proteome</keyword>
<evidence type="ECO:0000313" key="4">
    <source>
        <dbReference type="EMBL" id="PKV62393.1"/>
    </source>
</evidence>
<dbReference type="InterPro" id="IPR013320">
    <property type="entry name" value="ConA-like_dom_sf"/>
</dbReference>
<dbReference type="InterPro" id="IPR011041">
    <property type="entry name" value="Quinoprot_gluc/sorb_DH_b-prop"/>
</dbReference>
<dbReference type="SUPFAM" id="SSF50952">
    <property type="entry name" value="Soluble quinoprotein glucose dehydrogenase"/>
    <property type="match status" value="1"/>
</dbReference>
<evidence type="ECO:0000256" key="2">
    <source>
        <dbReference type="SAM" id="MobiDB-lite"/>
    </source>
</evidence>
<comment type="caution">
    <text evidence="4">The sequence shown here is derived from an EMBL/GenBank/DDBJ whole genome shotgun (WGS) entry which is preliminary data.</text>
</comment>
<dbReference type="AlphaFoldDB" id="A0A2N3U6M7"/>
<dbReference type="Pfam" id="PF13205">
    <property type="entry name" value="Big_5"/>
    <property type="match status" value="1"/>
</dbReference>
<dbReference type="Proteomes" id="UP000233782">
    <property type="component" value="Unassembled WGS sequence"/>
</dbReference>
<feature type="non-terminal residue" evidence="4">
    <location>
        <position position="1144"/>
    </location>
</feature>
<evidence type="ECO:0000259" key="3">
    <source>
        <dbReference type="Pfam" id="PF13205"/>
    </source>
</evidence>
<proteinExistence type="predicted"/>
<dbReference type="SUPFAM" id="SSF49899">
    <property type="entry name" value="Concanavalin A-like lectins/glucanases"/>
    <property type="match status" value="2"/>
</dbReference>
<dbReference type="InterPro" id="IPR011042">
    <property type="entry name" value="6-blade_b-propeller_TolB-like"/>
</dbReference>
<evidence type="ECO:0000313" key="5">
    <source>
        <dbReference type="Proteomes" id="UP000233782"/>
    </source>
</evidence>
<feature type="domain" description="SbsA Ig-like" evidence="3">
    <location>
        <begin position="543"/>
        <end position="651"/>
    </location>
</feature>
<dbReference type="PANTHER" id="PTHR19328:SF75">
    <property type="entry name" value="ALDOSE SUGAR DEHYDROGENASE YLII"/>
    <property type="match status" value="1"/>
</dbReference>
<name>A0A2N3U6M7_9BACT</name>
<sequence length="1144" mass="121074">MKQTITSPITMVIQQQIGKFQHLTLLLILLFAVPDDAFSQNCSPISQLPCDQVQVALPYSLTFSGAVSGTVPDKSGAGTGFTMIDAYSGSRHSADGSPSNPSLPGYEPSKLTVASGRLQLVTNKGIAWLDNNNQLNSLGVRVDSRSALQAQVTLVSPYNGTASQQAGLWVGLGDKTYVKLVVVGNKVELRREVNDASSSSDQRMTPSVSGINTAAVRLRLELDPAASTVRGFYSLNGGAEQSVGAALSIAGMGLTSSTAYAGIFASHRNATSPVTYTFDDFSLQNLDSTPSGCSPISQLPCDQVQVALPYSLTFSGAVSGTVPDKSGAGTGFTMIDAYSGSRHSADGSPSNPSLPGYEPSKLTVASGRLQLVTNKGIAWLDNNNQLNSLGVRVDSRSALQAQVTLVSPYNGTASQQAGLWVGLGDKTYVKLVVVGNKVELRREVNDASSSSDQRMTPSVSGINTAAVRLRLELDPAASTVRGFYSLNGGAEQSVGAALSIAGMGLTSSTAYAGIFASHRNATSPVTYTFDDFSLQKLTSSDSLRPYVTAVRPQNGATNVPVDQSISVDLAFPSGKSLDGGTVNPNTVRLYTVINGARSQVSGTAVNATAAGDAITLTATLKTSTTYEFEITEQVKDLNGYSIVPFRSTFTTTSSSSTTPPDLVGVSFTEKVLIDNSFGSDGFTSLVIGPDRRLYATTSGGKIERWDIRADGTVTNNVTISPFGSNRRLLIGIRFTQDATKDNLVAWISHSSPEFSNVPDWTSKISRVVLNNPASPTIKDYVINLPRSIKDHSINSIDIGPDGALYIVLGSNTAMGAPDPAWGNRPERLLTAAVLRLDVMKANQQSLPIDARTKDGGGNYNPYATNAPLTLYATGLRNAYDLVWHSNGQLYVPTNGSAAGGNTPALKSGTTWSNGSTYTGPNIPAMTDVRDTQSDYLFRVVKGGYYGHPNVLRNEYILNGGNPTSKEDPGEVVWTINGTNYGYPVGTPTEPKYKWWAYDFGTNMSPNGVIEYKSNAFDGKLTGKLLVCRFSGGDDIMLLEPGGTNKDIIRAVEGNLIPGLRRPFSNPLDIIEDVVTGNLYISEYFDGNGSGQPRITLLKADKPASSPSTNSGLINAGGGQYTDGQSRTWSSDSHFTGGVAGSKSF</sequence>
<accession>A0A2N3U6M7</accession>
<protein>
    <submittedName>
        <fullName evidence="4">Ig-like domain-containing protein</fullName>
    </submittedName>
</protein>
<gene>
    <name evidence="4" type="ORF">BD749_3888</name>
</gene>
<feature type="compositionally biased region" description="Polar residues" evidence="2">
    <location>
        <begin position="1121"/>
        <end position="1133"/>
    </location>
</feature>
<organism evidence="4 5">
    <name type="scientific">Pontibacter ramchanderi</name>
    <dbReference type="NCBI Taxonomy" id="1179743"/>
    <lineage>
        <taxon>Bacteria</taxon>
        <taxon>Pseudomonadati</taxon>
        <taxon>Bacteroidota</taxon>
        <taxon>Cytophagia</taxon>
        <taxon>Cytophagales</taxon>
        <taxon>Hymenobacteraceae</taxon>
        <taxon>Pontibacter</taxon>
    </lineage>
</organism>
<dbReference type="PANTHER" id="PTHR19328">
    <property type="entry name" value="HEDGEHOG-INTERACTING PROTEIN"/>
    <property type="match status" value="1"/>
</dbReference>
<dbReference type="Gene3D" id="2.120.10.30">
    <property type="entry name" value="TolB, C-terminal domain"/>
    <property type="match status" value="1"/>
</dbReference>
<dbReference type="EMBL" id="PJMU01000009">
    <property type="protein sequence ID" value="PKV62393.1"/>
    <property type="molecule type" value="Genomic_DNA"/>
</dbReference>
<dbReference type="Gene3D" id="2.60.120.200">
    <property type="match status" value="2"/>
</dbReference>